<accession>A0A9Q0CJQ5</accession>
<keyword evidence="1" id="KW-0472">Membrane</keyword>
<dbReference type="Gene3D" id="1.20.5.110">
    <property type="match status" value="1"/>
</dbReference>
<evidence type="ECO:0000313" key="3">
    <source>
        <dbReference type="Proteomes" id="UP001151287"/>
    </source>
</evidence>
<keyword evidence="3" id="KW-1185">Reference proteome</keyword>
<evidence type="ECO:0000313" key="2">
    <source>
        <dbReference type="EMBL" id="KAJ1695252.1"/>
    </source>
</evidence>
<dbReference type="AlphaFoldDB" id="A0A9Q0CJQ5"/>
<dbReference type="EMBL" id="JAMQYH010000003">
    <property type="protein sequence ID" value="KAJ1695252.1"/>
    <property type="molecule type" value="Genomic_DNA"/>
</dbReference>
<evidence type="ECO:0008006" key="4">
    <source>
        <dbReference type="Google" id="ProtNLM"/>
    </source>
</evidence>
<sequence>MANPAELWMKEYEEASRLAEEVHKMLSEYGSHPPLSVSETRRRLSSMHRSIIILDFRLEKLEADLSGMPKKFIWFRKKEMSKRMEMLSNMREREREMASVLNMWYAATDQEELIESSQGIINLQGEIMQEQDVVLDRLEETVLITKNFALAINEELNMHTRLMGRTDEHGIATLDSRRQKVQKRLENLNQRNKVGCSSMCLLPVLAIVILVLIAWMLAKYFQKSSTNKFIDASQPNCVHIVFA</sequence>
<comment type="caution">
    <text evidence="2">The sequence shown here is derived from an EMBL/GenBank/DDBJ whole genome shotgun (WGS) entry which is preliminary data.</text>
</comment>
<evidence type="ECO:0000256" key="1">
    <source>
        <dbReference type="SAM" id="Phobius"/>
    </source>
</evidence>
<dbReference type="OrthoDB" id="702403at2759"/>
<keyword evidence="1" id="KW-0812">Transmembrane</keyword>
<dbReference type="Proteomes" id="UP001151287">
    <property type="component" value="Unassembled WGS sequence"/>
</dbReference>
<organism evidence="2 3">
    <name type="scientific">Rhynchospora breviuscula</name>
    <dbReference type="NCBI Taxonomy" id="2022672"/>
    <lineage>
        <taxon>Eukaryota</taxon>
        <taxon>Viridiplantae</taxon>
        <taxon>Streptophyta</taxon>
        <taxon>Embryophyta</taxon>
        <taxon>Tracheophyta</taxon>
        <taxon>Spermatophyta</taxon>
        <taxon>Magnoliopsida</taxon>
        <taxon>Liliopsida</taxon>
        <taxon>Poales</taxon>
        <taxon>Cyperaceae</taxon>
        <taxon>Cyperoideae</taxon>
        <taxon>Rhynchosporeae</taxon>
        <taxon>Rhynchospora</taxon>
    </lineage>
</organism>
<protein>
    <recommendedName>
        <fullName evidence="4">t-SNARE coiled-coil homology domain-containing protein</fullName>
    </recommendedName>
</protein>
<gene>
    <name evidence="2" type="ORF">LUZ63_011950</name>
</gene>
<proteinExistence type="predicted"/>
<reference evidence="2" key="1">
    <citation type="journal article" date="2022" name="Cell">
        <title>Repeat-based holocentromeres influence genome architecture and karyotype evolution.</title>
        <authorList>
            <person name="Hofstatter P.G."/>
            <person name="Thangavel G."/>
            <person name="Lux T."/>
            <person name="Neumann P."/>
            <person name="Vondrak T."/>
            <person name="Novak P."/>
            <person name="Zhang M."/>
            <person name="Costa L."/>
            <person name="Castellani M."/>
            <person name="Scott A."/>
            <person name="Toegelov H."/>
            <person name="Fuchs J."/>
            <person name="Mata-Sucre Y."/>
            <person name="Dias Y."/>
            <person name="Vanzela A.L.L."/>
            <person name="Huettel B."/>
            <person name="Almeida C.C.S."/>
            <person name="Simkova H."/>
            <person name="Souza G."/>
            <person name="Pedrosa-Harand A."/>
            <person name="Macas J."/>
            <person name="Mayer K.F.X."/>
            <person name="Houben A."/>
            <person name="Marques A."/>
        </authorList>
    </citation>
    <scope>NUCLEOTIDE SEQUENCE</scope>
    <source>
        <strain evidence="2">RhyBre1mFocal</strain>
    </source>
</reference>
<name>A0A9Q0CJQ5_9POAL</name>
<dbReference type="CDD" id="cd15841">
    <property type="entry name" value="SNARE_Qc"/>
    <property type="match status" value="1"/>
</dbReference>
<feature type="transmembrane region" description="Helical" evidence="1">
    <location>
        <begin position="201"/>
        <end position="218"/>
    </location>
</feature>
<keyword evidence="1" id="KW-1133">Transmembrane helix</keyword>
<dbReference type="SUPFAM" id="SSF58038">
    <property type="entry name" value="SNARE fusion complex"/>
    <property type="match status" value="1"/>
</dbReference>